<comment type="caution">
    <text evidence="4">The sequence shown here is derived from an EMBL/GenBank/DDBJ whole genome shotgun (WGS) entry which is preliminary data.</text>
</comment>
<dbReference type="PANTHER" id="PTHR43420:SF44">
    <property type="entry name" value="ACETYLTRANSFERASE YPEA"/>
    <property type="match status" value="1"/>
</dbReference>
<reference evidence="5" key="1">
    <citation type="journal article" date="2019" name="Int. J. Syst. Evol. Microbiol.">
        <title>The Global Catalogue of Microorganisms (GCM) 10K type strain sequencing project: providing services to taxonomists for standard genome sequencing and annotation.</title>
        <authorList>
            <consortium name="The Broad Institute Genomics Platform"/>
            <consortium name="The Broad Institute Genome Sequencing Center for Infectious Disease"/>
            <person name="Wu L."/>
            <person name="Ma J."/>
        </authorList>
    </citation>
    <scope>NUCLEOTIDE SEQUENCE [LARGE SCALE GENOMIC DNA]</scope>
    <source>
        <strain evidence="5">CCUG 42722</strain>
    </source>
</reference>
<keyword evidence="5" id="KW-1185">Reference proteome</keyword>
<keyword evidence="1 4" id="KW-0808">Transferase</keyword>
<dbReference type="GO" id="GO:0016746">
    <property type="term" value="F:acyltransferase activity"/>
    <property type="evidence" value="ECO:0007669"/>
    <property type="project" value="UniProtKB-KW"/>
</dbReference>
<keyword evidence="2 4" id="KW-0012">Acyltransferase</keyword>
<gene>
    <name evidence="4" type="ORF">ACFO6V_04485</name>
</gene>
<protein>
    <submittedName>
        <fullName evidence="4">GNAT family N-acetyltransferase</fullName>
        <ecNumber evidence="4">2.3.1.-</ecNumber>
    </submittedName>
</protein>
<feature type="domain" description="N-acetyltransferase" evidence="3">
    <location>
        <begin position="12"/>
        <end position="186"/>
    </location>
</feature>
<evidence type="ECO:0000256" key="2">
    <source>
        <dbReference type="ARBA" id="ARBA00023315"/>
    </source>
</evidence>
<dbReference type="Gene3D" id="3.40.630.30">
    <property type="match status" value="1"/>
</dbReference>
<proteinExistence type="predicted"/>
<dbReference type="InterPro" id="IPR000182">
    <property type="entry name" value="GNAT_dom"/>
</dbReference>
<dbReference type="InterPro" id="IPR050680">
    <property type="entry name" value="YpeA/RimI_acetyltransf"/>
</dbReference>
<dbReference type="Pfam" id="PF00583">
    <property type="entry name" value="Acetyltransf_1"/>
    <property type="match status" value="1"/>
</dbReference>
<evidence type="ECO:0000313" key="5">
    <source>
        <dbReference type="Proteomes" id="UP001596011"/>
    </source>
</evidence>
<evidence type="ECO:0000256" key="1">
    <source>
        <dbReference type="ARBA" id="ARBA00022679"/>
    </source>
</evidence>
<dbReference type="EMBL" id="JBHSFI010000002">
    <property type="protein sequence ID" value="MFC4627480.1"/>
    <property type="molecule type" value="Genomic_DNA"/>
</dbReference>
<sequence>MTAEAGAASGSYTVRRVRAEEWRRLRELRLEALRDPIAHLAYLDRIEVALERPDSYWQERTRAAASGTTVGQFVAIDEHGYLAGTVTALVTAPGEPDYIGETSPGMRAAVVGVYVRPGHRGSGVLQAVLSETEAWLRGIGVPRVRLHVNEHNLRAQGAYRKCGYVDTGVRVEMVDGVNHEMVRDLPSGQGDSYDRS</sequence>
<dbReference type="PROSITE" id="PS51186">
    <property type="entry name" value="GNAT"/>
    <property type="match status" value="1"/>
</dbReference>
<dbReference type="SUPFAM" id="SSF55729">
    <property type="entry name" value="Acyl-CoA N-acyltransferases (Nat)"/>
    <property type="match status" value="1"/>
</dbReference>
<dbReference type="PANTHER" id="PTHR43420">
    <property type="entry name" value="ACETYLTRANSFERASE"/>
    <property type="match status" value="1"/>
</dbReference>
<organism evidence="4 5">
    <name type="scientific">Promicromonospora alba</name>
    <dbReference type="NCBI Taxonomy" id="1616110"/>
    <lineage>
        <taxon>Bacteria</taxon>
        <taxon>Bacillati</taxon>
        <taxon>Actinomycetota</taxon>
        <taxon>Actinomycetes</taxon>
        <taxon>Micrococcales</taxon>
        <taxon>Promicromonosporaceae</taxon>
        <taxon>Promicromonospora</taxon>
    </lineage>
</organism>
<accession>A0ABV9HD37</accession>
<dbReference type="Proteomes" id="UP001596011">
    <property type="component" value="Unassembled WGS sequence"/>
</dbReference>
<evidence type="ECO:0000259" key="3">
    <source>
        <dbReference type="PROSITE" id="PS51186"/>
    </source>
</evidence>
<name>A0ABV9HD37_9MICO</name>
<dbReference type="CDD" id="cd04301">
    <property type="entry name" value="NAT_SF"/>
    <property type="match status" value="1"/>
</dbReference>
<dbReference type="RefSeq" id="WP_377132665.1">
    <property type="nucleotide sequence ID" value="NZ_JBHSFI010000002.1"/>
</dbReference>
<evidence type="ECO:0000313" key="4">
    <source>
        <dbReference type="EMBL" id="MFC4627480.1"/>
    </source>
</evidence>
<dbReference type="EC" id="2.3.1.-" evidence="4"/>
<dbReference type="InterPro" id="IPR016181">
    <property type="entry name" value="Acyl_CoA_acyltransferase"/>
</dbReference>